<dbReference type="PROSITE" id="PS51257">
    <property type="entry name" value="PROKAR_LIPOPROTEIN"/>
    <property type="match status" value="1"/>
</dbReference>
<dbReference type="Proteomes" id="UP000006727">
    <property type="component" value="Chromosome 25"/>
</dbReference>
<accession>A9T5G8</accession>
<dbReference type="InterPro" id="IPR029167">
    <property type="entry name" value="Mug117"/>
</dbReference>
<dbReference type="AlphaFoldDB" id="A9T5G8"/>
<feature type="chain" id="PRO_5014297943" evidence="1">
    <location>
        <begin position="22"/>
        <end position="124"/>
    </location>
</feature>
<keyword evidence="4" id="KW-1185">Reference proteome</keyword>
<dbReference type="EMBL" id="ABEU02000025">
    <property type="protein sequence ID" value="PNR27664.1"/>
    <property type="molecule type" value="Genomic_DNA"/>
</dbReference>
<evidence type="ECO:0000313" key="2">
    <source>
        <dbReference type="EMBL" id="PNR27664.1"/>
    </source>
</evidence>
<feature type="signal peptide" evidence="1">
    <location>
        <begin position="1"/>
        <end position="21"/>
    </location>
</feature>
<organism evidence="2">
    <name type="scientific">Physcomitrium patens</name>
    <name type="common">Spreading-leaved earth moss</name>
    <name type="synonym">Physcomitrella patens</name>
    <dbReference type="NCBI Taxonomy" id="3218"/>
    <lineage>
        <taxon>Eukaryota</taxon>
        <taxon>Viridiplantae</taxon>
        <taxon>Streptophyta</taxon>
        <taxon>Embryophyta</taxon>
        <taxon>Bryophyta</taxon>
        <taxon>Bryophytina</taxon>
        <taxon>Bryopsida</taxon>
        <taxon>Funariidae</taxon>
        <taxon>Funariales</taxon>
        <taxon>Funariaceae</taxon>
        <taxon>Physcomitrium</taxon>
    </lineage>
</organism>
<sequence length="124" mass="13389">MKATATSIIFALAVLSAIALASCDTQSCERSAQCGDFPTSDCNAAFNKIALTKRYYVNNGMSAAGVCSGHCYIYVTGLNTLNCDLSGREMVVAYDELRNRNCRKCGVKTYGDGCQFKIDYTNSC</sequence>
<reference evidence="2 4" key="1">
    <citation type="journal article" date="2008" name="Science">
        <title>The Physcomitrella genome reveals evolutionary insights into the conquest of land by plants.</title>
        <authorList>
            <person name="Rensing S."/>
            <person name="Lang D."/>
            <person name="Zimmer A."/>
            <person name="Terry A."/>
            <person name="Salamov A."/>
            <person name="Shapiro H."/>
            <person name="Nishiyama T."/>
            <person name="Perroud P.-F."/>
            <person name="Lindquist E."/>
            <person name="Kamisugi Y."/>
            <person name="Tanahashi T."/>
            <person name="Sakakibara K."/>
            <person name="Fujita T."/>
            <person name="Oishi K."/>
            <person name="Shin-I T."/>
            <person name="Kuroki Y."/>
            <person name="Toyoda A."/>
            <person name="Suzuki Y."/>
            <person name="Hashimoto A."/>
            <person name="Yamaguchi K."/>
            <person name="Sugano A."/>
            <person name="Kohara Y."/>
            <person name="Fujiyama A."/>
            <person name="Anterola A."/>
            <person name="Aoki S."/>
            <person name="Ashton N."/>
            <person name="Barbazuk W.B."/>
            <person name="Barker E."/>
            <person name="Bennetzen J."/>
            <person name="Bezanilla M."/>
            <person name="Blankenship R."/>
            <person name="Cho S.H."/>
            <person name="Dutcher S."/>
            <person name="Estelle M."/>
            <person name="Fawcett J.A."/>
            <person name="Gundlach H."/>
            <person name="Hanada K."/>
            <person name="Heyl A."/>
            <person name="Hicks K.A."/>
            <person name="Hugh J."/>
            <person name="Lohr M."/>
            <person name="Mayer K."/>
            <person name="Melkozernov A."/>
            <person name="Murata T."/>
            <person name="Nelson D."/>
            <person name="Pils B."/>
            <person name="Prigge M."/>
            <person name="Reiss B."/>
            <person name="Renner T."/>
            <person name="Rombauts S."/>
            <person name="Rushton P."/>
            <person name="Sanderfoot A."/>
            <person name="Schween G."/>
            <person name="Shiu S.-H."/>
            <person name="Stueber K."/>
            <person name="Theodoulou F.L."/>
            <person name="Tu H."/>
            <person name="Van de Peer Y."/>
            <person name="Verrier P.J."/>
            <person name="Waters E."/>
            <person name="Wood A."/>
            <person name="Yang L."/>
            <person name="Cove D."/>
            <person name="Cuming A."/>
            <person name="Hasebe M."/>
            <person name="Lucas S."/>
            <person name="Mishler D.B."/>
            <person name="Reski R."/>
            <person name="Grigoriev I."/>
            <person name="Quatrano R.S."/>
            <person name="Boore J.L."/>
        </authorList>
    </citation>
    <scope>NUCLEOTIDE SEQUENCE [LARGE SCALE GENOMIC DNA]</scope>
    <source>
        <strain evidence="3 4">cv. Gransden 2004</strain>
    </source>
</reference>
<dbReference type="OrthoDB" id="1896086at2759"/>
<evidence type="ECO:0000313" key="4">
    <source>
        <dbReference type="Proteomes" id="UP000006727"/>
    </source>
</evidence>
<proteinExistence type="predicted"/>
<reference evidence="2 4" key="2">
    <citation type="journal article" date="2018" name="Plant J.">
        <title>The Physcomitrella patens chromosome-scale assembly reveals moss genome structure and evolution.</title>
        <authorList>
            <person name="Lang D."/>
            <person name="Ullrich K.K."/>
            <person name="Murat F."/>
            <person name="Fuchs J."/>
            <person name="Jenkins J."/>
            <person name="Haas F.B."/>
            <person name="Piednoel M."/>
            <person name="Gundlach H."/>
            <person name="Van Bel M."/>
            <person name="Meyberg R."/>
            <person name="Vives C."/>
            <person name="Morata J."/>
            <person name="Symeonidi A."/>
            <person name="Hiss M."/>
            <person name="Muchero W."/>
            <person name="Kamisugi Y."/>
            <person name="Saleh O."/>
            <person name="Blanc G."/>
            <person name="Decker E.L."/>
            <person name="van Gessel N."/>
            <person name="Grimwood J."/>
            <person name="Hayes R.D."/>
            <person name="Graham S.W."/>
            <person name="Gunter L.E."/>
            <person name="McDaniel S.F."/>
            <person name="Hoernstein S.N.W."/>
            <person name="Larsson A."/>
            <person name="Li F.W."/>
            <person name="Perroud P.F."/>
            <person name="Phillips J."/>
            <person name="Ranjan P."/>
            <person name="Rokshar D.S."/>
            <person name="Rothfels C.J."/>
            <person name="Schneider L."/>
            <person name="Shu S."/>
            <person name="Stevenson D.W."/>
            <person name="Thummler F."/>
            <person name="Tillich M."/>
            <person name="Villarreal Aguilar J.C."/>
            <person name="Widiez T."/>
            <person name="Wong G.K."/>
            <person name="Wymore A."/>
            <person name="Zhang Y."/>
            <person name="Zimmer A.D."/>
            <person name="Quatrano R.S."/>
            <person name="Mayer K.F.X."/>
            <person name="Goodstein D."/>
            <person name="Casacuberta J.M."/>
            <person name="Vandepoele K."/>
            <person name="Reski R."/>
            <person name="Cuming A.C."/>
            <person name="Tuskan G.A."/>
            <person name="Maumus F."/>
            <person name="Salse J."/>
            <person name="Schmutz J."/>
            <person name="Rensing S.A."/>
        </authorList>
    </citation>
    <scope>NUCLEOTIDE SEQUENCE [LARGE SCALE GENOMIC DNA]</scope>
    <source>
        <strain evidence="3 4">cv. Gransden 2004</strain>
    </source>
</reference>
<keyword evidence="1" id="KW-0732">Signal</keyword>
<evidence type="ECO:0000313" key="3">
    <source>
        <dbReference type="EnsemblPlants" id="PAC:32979282.CDS.1"/>
    </source>
</evidence>
<dbReference type="RefSeq" id="XP_024365318.1">
    <property type="nucleotide sequence ID" value="XM_024509550.1"/>
</dbReference>
<dbReference type="PaxDb" id="3218-PP1S168_61V6.1"/>
<protein>
    <submittedName>
        <fullName evidence="2 3">Uncharacterized protein</fullName>
    </submittedName>
</protein>
<name>A9T5G8_PHYPA</name>
<reference evidence="3" key="3">
    <citation type="submission" date="2020-12" db="UniProtKB">
        <authorList>
            <consortium name="EnsemblPlants"/>
        </authorList>
    </citation>
    <scope>IDENTIFICATION</scope>
</reference>
<evidence type="ECO:0000256" key="1">
    <source>
        <dbReference type="SAM" id="SignalP"/>
    </source>
</evidence>
<dbReference type="KEGG" id="ppp:112277357"/>
<dbReference type="GeneID" id="112277357"/>
<dbReference type="EnsemblPlants" id="Pp3c25_10420V3.1">
    <property type="protein sequence ID" value="PAC:32979282.CDS.1"/>
    <property type="gene ID" value="Pp3c25_10420"/>
</dbReference>
<gene>
    <name evidence="3" type="primary">LOC112277357</name>
    <name evidence="2" type="ORF">PHYPA_029816</name>
</gene>
<dbReference type="Pfam" id="PF15474">
    <property type="entry name" value="MU117"/>
    <property type="match status" value="1"/>
</dbReference>
<dbReference type="HOGENOM" id="CLU_162310_0_0_1"/>
<dbReference type="STRING" id="3218.A9T5G8"/>
<dbReference type="Gramene" id="Pp3c25_10420V3.1">
    <property type="protein sequence ID" value="PAC:32979282.CDS.1"/>
    <property type="gene ID" value="Pp3c25_10420"/>
</dbReference>